<dbReference type="SUPFAM" id="SSF50814">
    <property type="entry name" value="Lipocalins"/>
    <property type="match status" value="1"/>
</dbReference>
<dbReference type="OrthoDB" id="58529at2759"/>
<gene>
    <name evidence="4" type="ORF">L596_015348</name>
</gene>
<protein>
    <recommendedName>
        <fullName evidence="3">ShKT domain-containing protein</fullName>
    </recommendedName>
</protein>
<evidence type="ECO:0000256" key="1">
    <source>
        <dbReference type="PROSITE-ProRule" id="PRU01005"/>
    </source>
</evidence>
<evidence type="ECO:0000313" key="4">
    <source>
        <dbReference type="EMBL" id="TKR81485.1"/>
    </source>
</evidence>
<reference evidence="4" key="2">
    <citation type="journal article" date="2015" name="Genome Biol.">
        <title>Comparative genomics of Steinernema reveals deeply conserved gene regulatory networks.</title>
        <authorList>
            <person name="Dillman A.R."/>
            <person name="Macchietto M."/>
            <person name="Porter C.F."/>
            <person name="Rogers A."/>
            <person name="Williams B."/>
            <person name="Antoshechkin I."/>
            <person name="Lee M.M."/>
            <person name="Goodwin Z."/>
            <person name="Lu X."/>
            <person name="Lewis E.E."/>
            <person name="Goodrich-Blair H."/>
            <person name="Stock S.P."/>
            <person name="Adams B.J."/>
            <person name="Sternberg P.W."/>
            <person name="Mortazavi A."/>
        </authorList>
    </citation>
    <scope>NUCLEOTIDE SEQUENCE [LARGE SCALE GENOMIC DNA]</scope>
    <source>
        <strain evidence="4">ALL</strain>
    </source>
</reference>
<evidence type="ECO:0000259" key="3">
    <source>
        <dbReference type="PROSITE" id="PS51670"/>
    </source>
</evidence>
<dbReference type="PROSITE" id="PS51670">
    <property type="entry name" value="SHKT"/>
    <property type="match status" value="1"/>
</dbReference>
<sequence>MRDAMFFRSSLLIFLTLAFTADGTKNQICRDRDMNCYLWVAKNSSQCGVDTIVTDNCPKACYMCGPKEVEPKYDLRRVPDNLQRIAFLIGKWRSEFGGKAVFPTIPKFTYGEELDISLSKDGKGLPTLNYTAFAWDVNDMVELHQENGFITMKNGSNVVSMTTVMSNGFAVVEEGEEENNSVKFFMRRIGRISFSRDLPVRRMIRDWILLDENHLESRLSMATITHRMMDHTSIIYKRIYP</sequence>
<dbReference type="Pfam" id="PF08768">
    <property type="entry name" value="THAP4_heme-bd"/>
    <property type="match status" value="1"/>
</dbReference>
<dbReference type="PANTHER" id="PTHR15854">
    <property type="entry name" value="THAP4 PROTEIN"/>
    <property type="match status" value="1"/>
</dbReference>
<dbReference type="InterPro" id="IPR012674">
    <property type="entry name" value="Calycin"/>
</dbReference>
<reference evidence="4" key="3">
    <citation type="journal article" date="2019" name="G3 (Bethesda)">
        <title>Hybrid Assembly of the Genome of the Entomopathogenic Nematode Steinernema carpocapsae Identifies the X-Chromosome.</title>
        <authorList>
            <person name="Serra L."/>
            <person name="Macchietto M."/>
            <person name="Macias-Munoz A."/>
            <person name="McGill C.J."/>
            <person name="Rodriguez I.M."/>
            <person name="Rodriguez B."/>
            <person name="Murad R."/>
            <person name="Mortazavi A."/>
        </authorList>
    </citation>
    <scope>NUCLEOTIDE SEQUENCE</scope>
    <source>
        <strain evidence="4">ALL</strain>
    </source>
</reference>
<dbReference type="Gene3D" id="2.40.128.20">
    <property type="match status" value="1"/>
</dbReference>
<organism evidence="4">
    <name type="scientific">Steinernema carpocapsae</name>
    <name type="common">Entomopathogenic nematode</name>
    <dbReference type="NCBI Taxonomy" id="34508"/>
    <lineage>
        <taxon>Eukaryota</taxon>
        <taxon>Metazoa</taxon>
        <taxon>Ecdysozoa</taxon>
        <taxon>Nematoda</taxon>
        <taxon>Chromadorea</taxon>
        <taxon>Rhabditida</taxon>
        <taxon>Tylenchina</taxon>
        <taxon>Panagrolaimomorpha</taxon>
        <taxon>Strongyloidoidea</taxon>
        <taxon>Steinernematidae</taxon>
        <taxon>Steinernema</taxon>
    </lineage>
</organism>
<dbReference type="PANTHER" id="PTHR15854:SF2">
    <property type="entry name" value="MARVEL DOMAIN-CONTAINING PROTEIN-RELATED"/>
    <property type="match status" value="1"/>
</dbReference>
<comment type="caution">
    <text evidence="4">The sequence shown here is derived from an EMBL/GenBank/DDBJ whole genome shotgun (WGS) entry which is preliminary data.</text>
</comment>
<reference evidence="4" key="1">
    <citation type="submission" date="2013-11" db="EMBL/GenBank/DDBJ databases">
        <authorList>
            <person name="Sternberg P."/>
            <person name="Dillman A."/>
            <person name="Macchietto M."/>
        </authorList>
    </citation>
    <scope>NUCLEOTIDE SEQUENCE</scope>
    <source>
        <strain evidence="4">ALL</strain>
    </source>
</reference>
<dbReference type="InterPro" id="IPR003582">
    <property type="entry name" value="ShKT_dom"/>
</dbReference>
<dbReference type="EMBL" id="AZBU02000004">
    <property type="protein sequence ID" value="TKR81485.1"/>
    <property type="molecule type" value="Genomic_DNA"/>
</dbReference>
<dbReference type="CDD" id="cd07828">
    <property type="entry name" value="lipocalin_heme-bd-THAP4-like"/>
    <property type="match status" value="1"/>
</dbReference>
<proteinExistence type="predicted"/>
<accession>A0A4V6A336</accession>
<keyword evidence="2" id="KW-0732">Signal</keyword>
<comment type="caution">
    <text evidence="1">Lacks conserved residue(s) required for the propagation of feature annotation.</text>
</comment>
<evidence type="ECO:0000256" key="2">
    <source>
        <dbReference type="SAM" id="SignalP"/>
    </source>
</evidence>
<feature type="domain" description="ShKT" evidence="3">
    <location>
        <begin position="29"/>
        <end position="64"/>
    </location>
</feature>
<dbReference type="AlphaFoldDB" id="A0A4V6A336"/>
<dbReference type="InterPro" id="IPR014878">
    <property type="entry name" value="THAP4-like_heme-bd"/>
</dbReference>
<dbReference type="InterPro" id="IPR045165">
    <property type="entry name" value="Nitrobindin"/>
</dbReference>
<name>A0A4V6A336_STECR</name>
<feature type="signal peptide" evidence="2">
    <location>
        <begin position="1"/>
        <end position="23"/>
    </location>
</feature>
<feature type="chain" id="PRO_5020748185" description="ShKT domain-containing protein" evidence="2">
    <location>
        <begin position="24"/>
        <end position="241"/>
    </location>
</feature>